<dbReference type="Proteomes" id="UP001346869">
    <property type="component" value="Unassembled WGS sequence"/>
</dbReference>
<protein>
    <recommendedName>
        <fullName evidence="4">Nuclear GTPase SLIP-GC-like</fullName>
    </recommendedName>
</protein>
<keyword evidence="3" id="KW-1185">Reference proteome</keyword>
<feature type="compositionally biased region" description="Basic and acidic residues" evidence="1">
    <location>
        <begin position="206"/>
        <end position="218"/>
    </location>
</feature>
<proteinExistence type="predicted"/>
<gene>
    <name evidence="2" type="ORF">PBY51_007908</name>
</gene>
<organism evidence="2 3">
    <name type="scientific">Eleginops maclovinus</name>
    <name type="common">Patagonian blennie</name>
    <name type="synonym">Eleginus maclovinus</name>
    <dbReference type="NCBI Taxonomy" id="56733"/>
    <lineage>
        <taxon>Eukaryota</taxon>
        <taxon>Metazoa</taxon>
        <taxon>Chordata</taxon>
        <taxon>Craniata</taxon>
        <taxon>Vertebrata</taxon>
        <taxon>Euteleostomi</taxon>
        <taxon>Actinopterygii</taxon>
        <taxon>Neopterygii</taxon>
        <taxon>Teleostei</taxon>
        <taxon>Neoteleostei</taxon>
        <taxon>Acanthomorphata</taxon>
        <taxon>Eupercaria</taxon>
        <taxon>Perciformes</taxon>
        <taxon>Notothenioidei</taxon>
        <taxon>Eleginopidae</taxon>
        <taxon>Eleginops</taxon>
    </lineage>
</organism>
<dbReference type="AlphaFoldDB" id="A0AAN7XB14"/>
<evidence type="ECO:0008006" key="4">
    <source>
        <dbReference type="Google" id="ProtNLM"/>
    </source>
</evidence>
<name>A0AAN7XB14_ELEMC</name>
<dbReference type="EMBL" id="JAUZQC010000017">
    <property type="protein sequence ID" value="KAK5856300.1"/>
    <property type="molecule type" value="Genomic_DNA"/>
</dbReference>
<feature type="region of interest" description="Disordered" evidence="1">
    <location>
        <begin position="199"/>
        <end position="240"/>
    </location>
</feature>
<evidence type="ECO:0000313" key="2">
    <source>
        <dbReference type="EMBL" id="KAK5856300.1"/>
    </source>
</evidence>
<dbReference type="SUPFAM" id="SSF52540">
    <property type="entry name" value="P-loop containing nucleoside triphosphate hydrolases"/>
    <property type="match status" value="1"/>
</dbReference>
<dbReference type="PANTHER" id="PTHR47308:SF1">
    <property type="entry name" value="NUCLEAR GTPASE SLIP-GC"/>
    <property type="match status" value="1"/>
</dbReference>
<sequence>MWCFRSVGEEVPPVLSSMNGTEWRNCRDSLEWHHRSPLSQRLRCHPSYTISAFYGLKQRVGETEREPLFGQFWDGDWVPLSALSRVMERSGQLGLALKAGCTLRLLFLIMDDFVLNKLFEWDLSELIQTFKEQHIDKEALYELDDQTIAELIPIVGSRVKFKKRHKLLLKEQNTTDPETSESSVQCKWEYDEEAVFAQVGPSTSKTNEKEKEKRKLDLQGESIQRQSPTRKRPREDKQGSYTEEVILSDVKNIMRCVLQKLPDQDNKLNKFLKHKIKNLETDKREVVGVFVEANMHNQKYEAEIEFIAKEEWKEELWTLINFLGDNEDQEKDESYPDTVEKLSALYGEEWKNKSPENLMDKKYFKEIPEFLHPKSKILTSDTAKELSAKFVKYTRSDSKEEDDKDVRRWYWPLVKCVTVRVPRNGLLQHVTLVDLPGNGDRNKSRDRMWKTVVGSCSTVWIVTELNRAAAEKEPWEILEESCSLMGNGGECRQIHFICTKSDSLGGSDDHSAAGVRAQILKQNEQAKRKVRGEFNKLKDVKKQFSEECFKVFTVSSTEFLKKEHLDPDETEIPKLQEFLQDLNDWHSETFNYVSGARGILSLILGANSKEGADIKTPVSIELEEKLQHELDKSVLYPTKKGRSFHRTLKSLVENDGIHKTTKGRSININMKLASCLTGSIDEEFKKTFPNEGHSGPFNGAINAFSLGTENLMNKERENVKLQLTFLRTEEEKVKTNLTKLIRERKKTIYSSLTTTIEETMKECYDKAKTFRGEGMQKNMRETIENHVHGSKNIMFDQAKDTMMKQLRELMLEILEKLENKMQESIELSLKTDGVSIPDVSVELKMVNNYYNELTESPDDDSILCSD</sequence>
<evidence type="ECO:0000313" key="3">
    <source>
        <dbReference type="Proteomes" id="UP001346869"/>
    </source>
</evidence>
<dbReference type="Gene3D" id="3.40.50.300">
    <property type="entry name" value="P-loop containing nucleotide triphosphate hydrolases"/>
    <property type="match status" value="1"/>
</dbReference>
<accession>A0AAN7XB14</accession>
<dbReference type="PANTHER" id="PTHR47308">
    <property type="entry name" value="NUCLEAR GTPASE SLIP-GC"/>
    <property type="match status" value="1"/>
</dbReference>
<comment type="caution">
    <text evidence="2">The sequence shown here is derived from an EMBL/GenBank/DDBJ whole genome shotgun (WGS) entry which is preliminary data.</text>
</comment>
<dbReference type="GO" id="GO:0003924">
    <property type="term" value="F:GTPase activity"/>
    <property type="evidence" value="ECO:0007669"/>
    <property type="project" value="TreeGrafter"/>
</dbReference>
<dbReference type="Gene3D" id="1.10.150.50">
    <property type="entry name" value="Transcription Factor, Ets-1"/>
    <property type="match status" value="1"/>
</dbReference>
<reference evidence="2 3" key="2">
    <citation type="journal article" date="2023" name="Mol. Biol. Evol.">
        <title>Genomics of Secondarily Temperate Adaptation in the Only Non-Antarctic Icefish.</title>
        <authorList>
            <person name="Rivera-Colon A.G."/>
            <person name="Rayamajhi N."/>
            <person name="Minhas B.F."/>
            <person name="Madrigal G."/>
            <person name="Bilyk K.T."/>
            <person name="Yoon V."/>
            <person name="Hune M."/>
            <person name="Gregory S."/>
            <person name="Cheng C.H.C."/>
            <person name="Catchen J.M."/>
        </authorList>
    </citation>
    <scope>NUCLEOTIDE SEQUENCE [LARGE SCALE GENOMIC DNA]</scope>
    <source>
        <strain evidence="2">JMC-PN-2008</strain>
    </source>
</reference>
<dbReference type="InterPro" id="IPR027417">
    <property type="entry name" value="P-loop_NTPase"/>
</dbReference>
<dbReference type="InterPro" id="IPR053082">
    <property type="entry name" value="Nuclear_GTPase_SLIP-GC"/>
</dbReference>
<reference evidence="2 3" key="1">
    <citation type="journal article" date="2023" name="Genes (Basel)">
        <title>Chromosome-Level Genome Assembly and Circadian Gene Repertoire of the Patagonia Blennie Eleginops maclovinus-The Closest Ancestral Proxy of Antarctic Cryonotothenioids.</title>
        <authorList>
            <person name="Cheng C.C."/>
            <person name="Rivera-Colon A.G."/>
            <person name="Minhas B.F."/>
            <person name="Wilson L."/>
            <person name="Rayamajhi N."/>
            <person name="Vargas-Chacoff L."/>
            <person name="Catchen J.M."/>
        </authorList>
    </citation>
    <scope>NUCLEOTIDE SEQUENCE [LARGE SCALE GENOMIC DNA]</scope>
    <source>
        <strain evidence="2">JMC-PN-2008</strain>
    </source>
</reference>
<evidence type="ECO:0000256" key="1">
    <source>
        <dbReference type="SAM" id="MobiDB-lite"/>
    </source>
</evidence>
<dbReference type="InterPro" id="IPR013761">
    <property type="entry name" value="SAM/pointed_sf"/>
</dbReference>